<dbReference type="GO" id="GO:0003908">
    <property type="term" value="F:methylated-DNA-[protein]-cysteine S-methyltransferase activity"/>
    <property type="evidence" value="ECO:0007669"/>
    <property type="project" value="UniProtKB-EC"/>
</dbReference>
<proteinExistence type="inferred from homology"/>
<dbReference type="OrthoDB" id="1907495at2759"/>
<dbReference type="Pfam" id="PF01035">
    <property type="entry name" value="DNA_binding_1"/>
    <property type="match status" value="1"/>
</dbReference>
<dbReference type="PROSITE" id="PS00374">
    <property type="entry name" value="MGMT"/>
    <property type="match status" value="1"/>
</dbReference>
<dbReference type="GO" id="GO:0006281">
    <property type="term" value="P:DNA repair"/>
    <property type="evidence" value="ECO:0007669"/>
    <property type="project" value="UniProtKB-KW"/>
</dbReference>
<dbReference type="EMBL" id="OV170230">
    <property type="protein sequence ID" value="CAH0715424.1"/>
    <property type="molecule type" value="Genomic_DNA"/>
</dbReference>
<dbReference type="InterPro" id="IPR001497">
    <property type="entry name" value="MethylDNA_cys_MeTrfase_AS"/>
</dbReference>
<keyword evidence="7" id="KW-0227">DNA damage</keyword>
<keyword evidence="8" id="KW-0234">DNA repair</keyword>
<evidence type="ECO:0000256" key="3">
    <source>
        <dbReference type="ARBA" id="ARBA00011918"/>
    </source>
</evidence>
<dbReference type="InterPro" id="IPR014048">
    <property type="entry name" value="MethylDNA_cys_MeTrfase_DNA-bd"/>
</dbReference>
<dbReference type="Gene3D" id="3.30.160.70">
    <property type="entry name" value="Methylated DNA-protein cysteine methyltransferase domain"/>
    <property type="match status" value="1"/>
</dbReference>
<keyword evidence="15" id="KW-1185">Reference proteome</keyword>
<dbReference type="InterPro" id="IPR036631">
    <property type="entry name" value="MGMT_N_sf"/>
</dbReference>
<dbReference type="GO" id="GO:0032259">
    <property type="term" value="P:methylation"/>
    <property type="evidence" value="ECO:0007669"/>
    <property type="project" value="UniProtKB-KW"/>
</dbReference>
<sequence>MHVAVRAIRARGNSFYVMNKIMALAEILRKFSNNGTQKVFVDTFDSPIGKVVAVADEDFLYILSFVDSKNIEKMFQIIAKELFCKFIEGQNKMLKKIWCEIQDYFDGKLARFTVPIKFFGSEFQKEVWNKLLEIPYGSTLTYGTLAKEMGRPTSHSRAVGAACGANSLIIVIPCHRLIGSSSKGGFSSGIDRKDWLIIHEKKNSK</sequence>
<keyword evidence="6" id="KW-0808">Transferase</keyword>
<evidence type="ECO:0000256" key="10">
    <source>
        <dbReference type="ARBA" id="ARBA00031621"/>
    </source>
</evidence>
<dbReference type="EC" id="2.1.1.63" evidence="3"/>
<evidence type="ECO:0000313" key="15">
    <source>
        <dbReference type="Proteomes" id="UP000838878"/>
    </source>
</evidence>
<evidence type="ECO:0000256" key="4">
    <source>
        <dbReference type="ARBA" id="ARBA00015377"/>
    </source>
</evidence>
<accession>A0A8J9Y2W8</accession>
<evidence type="ECO:0000256" key="7">
    <source>
        <dbReference type="ARBA" id="ARBA00022763"/>
    </source>
</evidence>
<evidence type="ECO:0000259" key="12">
    <source>
        <dbReference type="Pfam" id="PF01035"/>
    </source>
</evidence>
<protein>
    <recommendedName>
        <fullName evidence="4">Methylated-DNA--protein-cysteine methyltransferase</fullName>
        <ecNumber evidence="3">2.1.1.63</ecNumber>
    </recommendedName>
    <alternativeName>
        <fullName evidence="9">6-O-methylguanine-DNA methyltransferase</fullName>
    </alternativeName>
    <alternativeName>
        <fullName evidence="10">O-6-methylguanine-DNA-alkyltransferase</fullName>
    </alternativeName>
</protein>
<dbReference type="InterPro" id="IPR036388">
    <property type="entry name" value="WH-like_DNA-bd_sf"/>
</dbReference>
<dbReference type="SUPFAM" id="SSF53155">
    <property type="entry name" value="Methylated DNA-protein cysteine methyltransferase domain"/>
    <property type="match status" value="1"/>
</dbReference>
<comment type="similarity">
    <text evidence="2">Belongs to the MGMT family.</text>
</comment>
<dbReference type="CDD" id="cd06445">
    <property type="entry name" value="ATase"/>
    <property type="match status" value="1"/>
</dbReference>
<dbReference type="Pfam" id="PF02870">
    <property type="entry name" value="Methyltransf_1N"/>
    <property type="match status" value="1"/>
</dbReference>
<dbReference type="PANTHER" id="PTHR10815:SF13">
    <property type="entry name" value="METHYLATED-DNA--PROTEIN-CYSTEINE METHYLTRANSFERASE"/>
    <property type="match status" value="1"/>
</dbReference>
<feature type="non-terminal residue" evidence="14">
    <location>
        <position position="205"/>
    </location>
</feature>
<comment type="catalytic activity">
    <reaction evidence="11">
        <text>a 6-O-methyl-2'-deoxyguanosine in DNA + L-cysteinyl-[protein] = S-methyl-L-cysteinyl-[protein] + a 2'-deoxyguanosine in DNA</text>
        <dbReference type="Rhea" id="RHEA:24000"/>
        <dbReference type="Rhea" id="RHEA-COMP:10131"/>
        <dbReference type="Rhea" id="RHEA-COMP:10132"/>
        <dbReference type="Rhea" id="RHEA-COMP:11367"/>
        <dbReference type="Rhea" id="RHEA-COMP:11368"/>
        <dbReference type="ChEBI" id="CHEBI:29950"/>
        <dbReference type="ChEBI" id="CHEBI:82612"/>
        <dbReference type="ChEBI" id="CHEBI:85445"/>
        <dbReference type="ChEBI" id="CHEBI:85448"/>
        <dbReference type="EC" id="2.1.1.63"/>
    </reaction>
</comment>
<dbReference type="NCBIfam" id="TIGR00589">
    <property type="entry name" value="ogt"/>
    <property type="match status" value="1"/>
</dbReference>
<feature type="domain" description="Methylguanine DNA methyltransferase ribonuclease-like" evidence="13">
    <location>
        <begin position="42"/>
        <end position="117"/>
    </location>
</feature>
<name>A0A8J9Y2W8_9NEOP</name>
<gene>
    <name evidence="14" type="ORF">BINO364_LOCUS2351</name>
</gene>
<evidence type="ECO:0000256" key="11">
    <source>
        <dbReference type="ARBA" id="ARBA00049348"/>
    </source>
</evidence>
<dbReference type="PANTHER" id="PTHR10815">
    <property type="entry name" value="METHYLATED-DNA--PROTEIN-CYSTEINE METHYLTRANSFERASE"/>
    <property type="match status" value="1"/>
</dbReference>
<feature type="domain" description="Methylated-DNA-[protein]-cysteine S-methyltransferase DNA binding" evidence="12">
    <location>
        <begin position="122"/>
        <end position="201"/>
    </location>
</feature>
<evidence type="ECO:0000256" key="9">
    <source>
        <dbReference type="ARBA" id="ARBA00030795"/>
    </source>
</evidence>
<evidence type="ECO:0000256" key="8">
    <source>
        <dbReference type="ARBA" id="ARBA00023204"/>
    </source>
</evidence>
<reference evidence="14" key="1">
    <citation type="submission" date="2021-12" db="EMBL/GenBank/DDBJ databases">
        <authorList>
            <person name="Martin H S."/>
        </authorList>
    </citation>
    <scope>NUCLEOTIDE SEQUENCE</scope>
</reference>
<evidence type="ECO:0000256" key="1">
    <source>
        <dbReference type="ARBA" id="ARBA00001286"/>
    </source>
</evidence>
<dbReference type="FunFam" id="1.10.10.10:FF:000214">
    <property type="entry name" value="Methylated-DNA--protein-cysteine methyltransferase"/>
    <property type="match status" value="1"/>
</dbReference>
<dbReference type="SUPFAM" id="SSF46767">
    <property type="entry name" value="Methylated DNA-protein cysteine methyltransferase, C-terminal domain"/>
    <property type="match status" value="1"/>
</dbReference>
<evidence type="ECO:0000256" key="6">
    <source>
        <dbReference type="ARBA" id="ARBA00022679"/>
    </source>
</evidence>
<dbReference type="InterPro" id="IPR036217">
    <property type="entry name" value="MethylDNA_cys_MeTrfase_DNAb"/>
</dbReference>
<keyword evidence="5" id="KW-0489">Methyltransferase</keyword>
<dbReference type="Gene3D" id="1.10.10.10">
    <property type="entry name" value="Winged helix-like DNA-binding domain superfamily/Winged helix DNA-binding domain"/>
    <property type="match status" value="1"/>
</dbReference>
<dbReference type="InterPro" id="IPR008332">
    <property type="entry name" value="MethylG_MeTrfase_N"/>
</dbReference>
<evidence type="ECO:0000256" key="2">
    <source>
        <dbReference type="ARBA" id="ARBA00008711"/>
    </source>
</evidence>
<dbReference type="AlphaFoldDB" id="A0A8J9Y2W8"/>
<evidence type="ECO:0000256" key="5">
    <source>
        <dbReference type="ARBA" id="ARBA00022603"/>
    </source>
</evidence>
<dbReference type="Proteomes" id="UP000838878">
    <property type="component" value="Chromosome 10"/>
</dbReference>
<evidence type="ECO:0000313" key="14">
    <source>
        <dbReference type="EMBL" id="CAH0715424.1"/>
    </source>
</evidence>
<evidence type="ECO:0000259" key="13">
    <source>
        <dbReference type="Pfam" id="PF02870"/>
    </source>
</evidence>
<comment type="catalytic activity">
    <reaction evidence="1">
        <text>a 4-O-methyl-thymidine in DNA + L-cysteinyl-[protein] = a thymidine in DNA + S-methyl-L-cysteinyl-[protein]</text>
        <dbReference type="Rhea" id="RHEA:53428"/>
        <dbReference type="Rhea" id="RHEA-COMP:10131"/>
        <dbReference type="Rhea" id="RHEA-COMP:10132"/>
        <dbReference type="Rhea" id="RHEA-COMP:13555"/>
        <dbReference type="Rhea" id="RHEA-COMP:13556"/>
        <dbReference type="ChEBI" id="CHEBI:29950"/>
        <dbReference type="ChEBI" id="CHEBI:82612"/>
        <dbReference type="ChEBI" id="CHEBI:137386"/>
        <dbReference type="ChEBI" id="CHEBI:137387"/>
        <dbReference type="EC" id="2.1.1.63"/>
    </reaction>
</comment>
<organism evidence="14 15">
    <name type="scientific">Brenthis ino</name>
    <name type="common">lesser marbled fritillary</name>
    <dbReference type="NCBI Taxonomy" id="405034"/>
    <lineage>
        <taxon>Eukaryota</taxon>
        <taxon>Metazoa</taxon>
        <taxon>Ecdysozoa</taxon>
        <taxon>Arthropoda</taxon>
        <taxon>Hexapoda</taxon>
        <taxon>Insecta</taxon>
        <taxon>Pterygota</taxon>
        <taxon>Neoptera</taxon>
        <taxon>Endopterygota</taxon>
        <taxon>Lepidoptera</taxon>
        <taxon>Glossata</taxon>
        <taxon>Ditrysia</taxon>
        <taxon>Papilionoidea</taxon>
        <taxon>Nymphalidae</taxon>
        <taxon>Heliconiinae</taxon>
        <taxon>Argynnini</taxon>
        <taxon>Brenthis</taxon>
    </lineage>
</organism>